<reference evidence="1 2" key="1">
    <citation type="submission" date="2017-05" db="EMBL/GenBank/DDBJ databases">
        <title>Biotechnological potential of actinobacteria isolated from South African environments.</title>
        <authorList>
            <person name="Le Roes-Hill M."/>
            <person name="Prins A."/>
            <person name="Durrell K.A."/>
        </authorList>
    </citation>
    <scope>NUCLEOTIDE SEQUENCE [LARGE SCALE GENOMIC DNA]</scope>
    <source>
        <strain evidence="1">BS2</strain>
    </source>
</reference>
<dbReference type="EMBL" id="NGFO01000007">
    <property type="protein sequence ID" value="OUC79380.1"/>
    <property type="molecule type" value="Genomic_DNA"/>
</dbReference>
<sequence>MRRDLLFMQTGARSYSWDCASSVWNVYLDTVGALIFDVRDSNNRIWVWTTEPTDADCTVAQAIVWAAGRVQVDLIADQWVLWPAFEGGPPMDMRSVGGRAVWTRSRTSHVVAPAGYLAEVLPQDNPDIGE</sequence>
<name>A0A243QCB3_9ACTN</name>
<keyword evidence="2" id="KW-1185">Reference proteome</keyword>
<dbReference type="AlphaFoldDB" id="A0A243QCB3"/>
<dbReference type="STRING" id="417102.CA982_07930"/>
<proteinExistence type="predicted"/>
<evidence type="ECO:0000313" key="2">
    <source>
        <dbReference type="Proteomes" id="UP000194632"/>
    </source>
</evidence>
<evidence type="ECO:0000313" key="1">
    <source>
        <dbReference type="EMBL" id="OUC79380.1"/>
    </source>
</evidence>
<accession>A0A243QCB3</accession>
<comment type="caution">
    <text evidence="1">The sequence shown here is derived from an EMBL/GenBank/DDBJ whole genome shotgun (WGS) entry which is preliminary data.</text>
</comment>
<dbReference type="Proteomes" id="UP000194632">
    <property type="component" value="Unassembled WGS sequence"/>
</dbReference>
<protein>
    <submittedName>
        <fullName evidence="1">Uncharacterized protein</fullName>
    </submittedName>
</protein>
<organism evidence="1 2">
    <name type="scientific">Gordonia lacunae</name>
    <dbReference type="NCBI Taxonomy" id="417102"/>
    <lineage>
        <taxon>Bacteria</taxon>
        <taxon>Bacillati</taxon>
        <taxon>Actinomycetota</taxon>
        <taxon>Actinomycetes</taxon>
        <taxon>Mycobacteriales</taxon>
        <taxon>Gordoniaceae</taxon>
        <taxon>Gordonia</taxon>
    </lineage>
</organism>
<gene>
    <name evidence="1" type="ORF">CA982_07930</name>
</gene>